<dbReference type="Pfam" id="PF02653">
    <property type="entry name" value="BPD_transp_2"/>
    <property type="match status" value="1"/>
</dbReference>
<dbReference type="GO" id="GO:0022857">
    <property type="term" value="F:transmembrane transporter activity"/>
    <property type="evidence" value="ECO:0007669"/>
    <property type="project" value="InterPro"/>
</dbReference>
<keyword evidence="2" id="KW-1003">Cell membrane</keyword>
<dbReference type="InterPro" id="IPR001851">
    <property type="entry name" value="ABC_transp_permease"/>
</dbReference>
<comment type="caution">
    <text evidence="8">The sequence shown here is derived from an EMBL/GenBank/DDBJ whole genome shotgun (WGS) entry which is preliminary data.</text>
</comment>
<gene>
    <name evidence="8" type="ORF">GALL_364040</name>
</gene>
<feature type="transmembrane region" description="Helical" evidence="7">
    <location>
        <begin position="161"/>
        <end position="182"/>
    </location>
</feature>
<proteinExistence type="predicted"/>
<evidence type="ECO:0000256" key="2">
    <source>
        <dbReference type="ARBA" id="ARBA00022475"/>
    </source>
</evidence>
<dbReference type="PANTHER" id="PTHR43370:SF1">
    <property type="entry name" value="GUANOSINE ABC TRANSPORTER PERMEASE PROTEIN NUPQ"/>
    <property type="match status" value="1"/>
</dbReference>
<feature type="transmembrane region" description="Helical" evidence="7">
    <location>
        <begin position="276"/>
        <end position="293"/>
    </location>
</feature>
<evidence type="ECO:0000256" key="3">
    <source>
        <dbReference type="ARBA" id="ARBA00022692"/>
    </source>
</evidence>
<protein>
    <submittedName>
        <fullName evidence="8">Branched-chain amino acid transport system / permease component</fullName>
    </submittedName>
</protein>
<evidence type="ECO:0000256" key="1">
    <source>
        <dbReference type="ARBA" id="ARBA00004651"/>
    </source>
</evidence>
<organism evidence="8">
    <name type="scientific">mine drainage metagenome</name>
    <dbReference type="NCBI Taxonomy" id="410659"/>
    <lineage>
        <taxon>unclassified sequences</taxon>
        <taxon>metagenomes</taxon>
        <taxon>ecological metagenomes</taxon>
    </lineage>
</organism>
<feature type="transmembrane region" description="Helical" evidence="7">
    <location>
        <begin position="26"/>
        <end position="47"/>
    </location>
</feature>
<evidence type="ECO:0000256" key="6">
    <source>
        <dbReference type="SAM" id="MobiDB-lite"/>
    </source>
</evidence>
<dbReference type="GO" id="GO:0005886">
    <property type="term" value="C:plasma membrane"/>
    <property type="evidence" value="ECO:0007669"/>
    <property type="project" value="UniProtKB-SubCell"/>
</dbReference>
<feature type="transmembrane region" description="Helical" evidence="7">
    <location>
        <begin position="131"/>
        <end position="149"/>
    </location>
</feature>
<feature type="region of interest" description="Disordered" evidence="6">
    <location>
        <begin position="1"/>
        <end position="21"/>
    </location>
</feature>
<sequence>MSTVTAPPQGAATDPSAPRSAPLAPISWRAPIVYGALGLLTFVAFGLLPTGGKFTTFTFSTGTDLFAIAPLRVPSKTAALVLTLIALAVAVLSFVTTRIRRRIGPWLPALFGVVEVAALLTWAVAGKSNPLPVTGLLAGSLFLATPLVFGSLSGLLCEHSGIINIAIEGQLLAGAFLAAVVGTLTQNAYVGLIAAPIAGVLVALLLILFAIRYRVDQIIVGVVLNVLVVGVTSYLFSTVMKDNAATWNSPPRLATLSIPILAKIPILGPVLFQQNVLVYLMYVVVAVLQIMLFRSRWGLRMRSVGEHPLAADTVGIKVNRTRIRNTMLGGAVAGLGGAFFTVAAGLAFGKEMTGGKGYIALAAMILGRWSPKGALAAALLFGFSDNLQVVLGIIGTPIPSQIMLMTPYAVTIFAVAGLVGRVRAPASEGIPYVK</sequence>
<dbReference type="CDD" id="cd06580">
    <property type="entry name" value="TM_PBP1_transp_TpRbsC_like"/>
    <property type="match status" value="1"/>
</dbReference>
<accession>A0A1J5QPF9</accession>
<reference evidence="8" key="1">
    <citation type="submission" date="2016-10" db="EMBL/GenBank/DDBJ databases">
        <title>Sequence of Gallionella enrichment culture.</title>
        <authorList>
            <person name="Poehlein A."/>
            <person name="Muehling M."/>
            <person name="Daniel R."/>
        </authorList>
    </citation>
    <scope>NUCLEOTIDE SEQUENCE</scope>
</reference>
<evidence type="ECO:0000256" key="5">
    <source>
        <dbReference type="ARBA" id="ARBA00023136"/>
    </source>
</evidence>
<feature type="transmembrane region" description="Helical" evidence="7">
    <location>
        <begin position="402"/>
        <end position="422"/>
    </location>
</feature>
<evidence type="ECO:0000256" key="7">
    <source>
        <dbReference type="SAM" id="Phobius"/>
    </source>
</evidence>
<keyword evidence="3 7" id="KW-0812">Transmembrane</keyword>
<dbReference type="EMBL" id="MLJW01000877">
    <property type="protein sequence ID" value="OIQ81820.1"/>
    <property type="molecule type" value="Genomic_DNA"/>
</dbReference>
<feature type="transmembrane region" description="Helical" evidence="7">
    <location>
        <begin position="218"/>
        <end position="237"/>
    </location>
</feature>
<dbReference type="PANTHER" id="PTHR43370">
    <property type="entry name" value="SUGAR ABC TRANSPORTER INTEGRAL MEMBRANE PROTEIN-RELATED"/>
    <property type="match status" value="1"/>
</dbReference>
<evidence type="ECO:0000256" key="4">
    <source>
        <dbReference type="ARBA" id="ARBA00022989"/>
    </source>
</evidence>
<name>A0A1J5QPF9_9ZZZZ</name>
<comment type="subcellular location">
    <subcellularLocation>
        <location evidence="1">Cell membrane</location>
        <topology evidence="1">Multi-pass membrane protein</topology>
    </subcellularLocation>
</comment>
<keyword evidence="4 7" id="KW-1133">Transmembrane helix</keyword>
<evidence type="ECO:0000313" key="8">
    <source>
        <dbReference type="EMBL" id="OIQ81820.1"/>
    </source>
</evidence>
<feature type="transmembrane region" description="Helical" evidence="7">
    <location>
        <begin position="188"/>
        <end position="211"/>
    </location>
</feature>
<keyword evidence="5 7" id="KW-0472">Membrane</keyword>
<feature type="transmembrane region" description="Helical" evidence="7">
    <location>
        <begin position="107"/>
        <end position="125"/>
    </location>
</feature>
<feature type="transmembrane region" description="Helical" evidence="7">
    <location>
        <begin position="327"/>
        <end position="348"/>
    </location>
</feature>
<feature type="transmembrane region" description="Helical" evidence="7">
    <location>
        <begin position="77"/>
        <end position="95"/>
    </location>
</feature>
<feature type="transmembrane region" description="Helical" evidence="7">
    <location>
        <begin position="374"/>
        <end position="395"/>
    </location>
</feature>
<dbReference type="AlphaFoldDB" id="A0A1J5QPF9"/>